<evidence type="ECO:0000313" key="1">
    <source>
        <dbReference type="EMBL" id="HGT39748.1"/>
    </source>
</evidence>
<accession>A0A7C4QRR3</accession>
<dbReference type="AlphaFoldDB" id="A0A7C4QRR3"/>
<sequence>MRWWLTMVIGVALAAPAVAQPRFGGRLGARPATVPQGTVPRDLPEGVSARGTLIHFLLLEQPSVQQELRVTPEQVRKAQQLAAAHRQQLQGLGSLPREDAARKVLEIQQSAEKDLQALLSPGQLRRLKEIGLQQLGPMALSRPDVAEAVGLTAEQKQQIRSLQEQFARTALQSAQGLQSLRGGGRPRLRELKSTIGAVQDNLARIEAAKRDTDARILALLTSEQRQKWEQAKGAPFQGALNLGPAGRLLGP</sequence>
<protein>
    <submittedName>
        <fullName evidence="1">Uncharacterized protein</fullName>
    </submittedName>
</protein>
<name>A0A7C4QRR3_9PLAN</name>
<proteinExistence type="predicted"/>
<gene>
    <name evidence="1" type="ORF">ENS64_10880</name>
</gene>
<comment type="caution">
    <text evidence="1">The sequence shown here is derived from an EMBL/GenBank/DDBJ whole genome shotgun (WGS) entry which is preliminary data.</text>
</comment>
<dbReference type="Gene3D" id="1.20.120.1490">
    <property type="match status" value="1"/>
</dbReference>
<organism evidence="1">
    <name type="scientific">Schlesneria paludicola</name>
    <dbReference type="NCBI Taxonomy" id="360056"/>
    <lineage>
        <taxon>Bacteria</taxon>
        <taxon>Pseudomonadati</taxon>
        <taxon>Planctomycetota</taxon>
        <taxon>Planctomycetia</taxon>
        <taxon>Planctomycetales</taxon>
        <taxon>Planctomycetaceae</taxon>
        <taxon>Schlesneria</taxon>
    </lineage>
</organism>
<dbReference type="EMBL" id="DSVQ01000015">
    <property type="protein sequence ID" value="HGT39748.1"/>
    <property type="molecule type" value="Genomic_DNA"/>
</dbReference>
<reference evidence="1" key="1">
    <citation type="journal article" date="2020" name="mSystems">
        <title>Genome- and Community-Level Interaction Insights into Carbon Utilization and Element Cycling Functions of Hydrothermarchaeota in Hydrothermal Sediment.</title>
        <authorList>
            <person name="Zhou Z."/>
            <person name="Liu Y."/>
            <person name="Xu W."/>
            <person name="Pan J."/>
            <person name="Luo Z.H."/>
            <person name="Li M."/>
        </authorList>
    </citation>
    <scope>NUCLEOTIDE SEQUENCE [LARGE SCALE GENOMIC DNA]</scope>
    <source>
        <strain evidence="1">SpSt-508</strain>
    </source>
</reference>